<keyword evidence="1" id="KW-0732">Signal</keyword>
<organism evidence="2 3">
    <name type="scientific">Botrytis porri</name>
    <dbReference type="NCBI Taxonomy" id="87229"/>
    <lineage>
        <taxon>Eukaryota</taxon>
        <taxon>Fungi</taxon>
        <taxon>Dikarya</taxon>
        <taxon>Ascomycota</taxon>
        <taxon>Pezizomycotina</taxon>
        <taxon>Leotiomycetes</taxon>
        <taxon>Helotiales</taxon>
        <taxon>Sclerotiniaceae</taxon>
        <taxon>Botrytis</taxon>
    </lineage>
</organism>
<dbReference type="AlphaFoldDB" id="A0A4Z1K6A8"/>
<feature type="chain" id="PRO_5021450528" description="Ecp2 effector protein domain-containing protein" evidence="1">
    <location>
        <begin position="21"/>
        <end position="177"/>
    </location>
</feature>
<evidence type="ECO:0000256" key="1">
    <source>
        <dbReference type="SAM" id="SignalP"/>
    </source>
</evidence>
<evidence type="ECO:0000313" key="2">
    <source>
        <dbReference type="EMBL" id="TGO81054.1"/>
    </source>
</evidence>
<comment type="caution">
    <text evidence="2">The sequence shown here is derived from an EMBL/GenBank/DDBJ whole genome shotgun (WGS) entry which is preliminary data.</text>
</comment>
<sequence length="177" mass="18445">MFASIQKLATLALFFGLSIAAPAPAPASDAIPQVSTEALVAFGLTEDMVTAANITSRDILEARTVLATRVASCTPPHAPHDATYGACVLPLVEPARQGNTIYMLILAEYLSGKMACPTDGIWGGAARPVIQITAHRCGGPGPEYVDQGPQGWSIDSSFNEKPCLPGTSACLKEALGY</sequence>
<evidence type="ECO:0000313" key="3">
    <source>
        <dbReference type="Proteomes" id="UP000297280"/>
    </source>
</evidence>
<gene>
    <name evidence="2" type="ORF">BPOR_1385g00020</name>
</gene>
<feature type="signal peptide" evidence="1">
    <location>
        <begin position="1"/>
        <end position="20"/>
    </location>
</feature>
<dbReference type="Proteomes" id="UP000297280">
    <property type="component" value="Unassembled WGS sequence"/>
</dbReference>
<protein>
    <recommendedName>
        <fullName evidence="4">Ecp2 effector protein domain-containing protein</fullName>
    </recommendedName>
</protein>
<proteinExistence type="predicted"/>
<reference evidence="2 3" key="1">
    <citation type="submission" date="2017-12" db="EMBL/GenBank/DDBJ databases">
        <title>Comparative genomics of Botrytis spp.</title>
        <authorList>
            <person name="Valero-Jimenez C.A."/>
            <person name="Tapia P."/>
            <person name="Veloso J."/>
            <person name="Silva-Moreno E."/>
            <person name="Staats M."/>
            <person name="Valdes J.H."/>
            <person name="Van Kan J.A.L."/>
        </authorList>
    </citation>
    <scope>NUCLEOTIDE SEQUENCE [LARGE SCALE GENOMIC DNA]</scope>
    <source>
        <strain evidence="2 3">MUCL3349</strain>
    </source>
</reference>
<dbReference type="EMBL" id="PQXO01001377">
    <property type="protein sequence ID" value="TGO81054.1"/>
    <property type="molecule type" value="Genomic_DNA"/>
</dbReference>
<evidence type="ECO:0008006" key="4">
    <source>
        <dbReference type="Google" id="ProtNLM"/>
    </source>
</evidence>
<keyword evidence="3" id="KW-1185">Reference proteome</keyword>
<name>A0A4Z1K6A8_9HELO</name>
<accession>A0A4Z1K6A8</accession>